<dbReference type="AlphaFoldDB" id="A0A4V2RQD1"/>
<dbReference type="Pfam" id="PF04205">
    <property type="entry name" value="FMN_bind"/>
    <property type="match status" value="1"/>
</dbReference>
<dbReference type="OrthoDB" id="9813828at2"/>
<accession>A0A4V2RQD1</accession>
<evidence type="ECO:0000256" key="12">
    <source>
        <dbReference type="ARBA" id="ARBA00023065"/>
    </source>
</evidence>
<evidence type="ECO:0000313" key="19">
    <source>
        <dbReference type="EMBL" id="TCN70700.1"/>
    </source>
</evidence>
<keyword evidence="1 16" id="KW-0813">Transport</keyword>
<keyword evidence="9 16" id="KW-1133">Transmembrane helix</keyword>
<evidence type="ECO:0000256" key="10">
    <source>
        <dbReference type="ARBA" id="ARBA00023027"/>
    </source>
</evidence>
<keyword evidence="2 16" id="KW-1003">Cell membrane</keyword>
<dbReference type="GO" id="GO:0006814">
    <property type="term" value="P:sodium ion transport"/>
    <property type="evidence" value="ECO:0007669"/>
    <property type="project" value="UniProtKB-UniRule"/>
</dbReference>
<comment type="cofactor">
    <cofactor evidence="16 17">
        <name>FMN</name>
        <dbReference type="ChEBI" id="CHEBI:58210"/>
    </cofactor>
</comment>
<keyword evidence="4 16" id="KW-0597">Phosphoprotein</keyword>
<dbReference type="PANTHER" id="PTHR37838">
    <property type="entry name" value="NA(+)-TRANSLOCATING NADH-QUINONE REDUCTASE SUBUNIT C"/>
    <property type="match status" value="1"/>
</dbReference>
<evidence type="ECO:0000259" key="18">
    <source>
        <dbReference type="SMART" id="SM00900"/>
    </source>
</evidence>
<keyword evidence="20" id="KW-1185">Reference proteome</keyword>
<evidence type="ECO:0000256" key="8">
    <source>
        <dbReference type="ARBA" id="ARBA00022967"/>
    </source>
</evidence>
<sequence length="241" mass="26449">MNKEKNSYIFTYSAVMVILVAIALTLANIFLTPAQQANILVEQQWQILKSVGKALDADAQPNKVEYIKGMYEKYIVESFAVSSEGKKLEGKDAFKIDLKAEQKKPLEQRELPVFVYKGDNGESKVIVPIRGNGLWGPVWGYVALEADYNTICGAVFDHEGETPGLGAEINTPEFQKRFVGKKIFEGETFTSVRLIKGGADPSNQHGVDAISGGTLTSNGLDAALSNSLSPYQAFFKSQMKK</sequence>
<dbReference type="PANTHER" id="PTHR37838:SF1">
    <property type="entry name" value="NA(+)-TRANSLOCATING NADH-QUINONE REDUCTASE SUBUNIT C"/>
    <property type="match status" value="1"/>
</dbReference>
<keyword evidence="15 16" id="KW-0739">Sodium transport</keyword>
<feature type="modified residue" description="FMN phosphoryl threonine" evidence="16">
    <location>
        <position position="214"/>
    </location>
</feature>
<keyword evidence="6 16" id="KW-0288">FMN</keyword>
<evidence type="ECO:0000256" key="14">
    <source>
        <dbReference type="ARBA" id="ARBA00023136"/>
    </source>
</evidence>
<evidence type="ECO:0000256" key="7">
    <source>
        <dbReference type="ARBA" id="ARBA00022692"/>
    </source>
</evidence>
<evidence type="ECO:0000256" key="17">
    <source>
        <dbReference type="PIRNR" id="PIRNR009437"/>
    </source>
</evidence>
<feature type="transmembrane region" description="Helical" evidence="16">
    <location>
        <begin position="9"/>
        <end position="31"/>
    </location>
</feature>
<gene>
    <name evidence="16" type="primary">nqrC</name>
    <name evidence="19" type="ORF">CLV25_103224</name>
</gene>
<evidence type="ECO:0000256" key="4">
    <source>
        <dbReference type="ARBA" id="ARBA00022553"/>
    </source>
</evidence>
<reference evidence="19 20" key="1">
    <citation type="submission" date="2019-03" db="EMBL/GenBank/DDBJ databases">
        <title>Genomic Encyclopedia of Archaeal and Bacterial Type Strains, Phase II (KMG-II): from individual species to whole genera.</title>
        <authorList>
            <person name="Goeker M."/>
        </authorList>
    </citation>
    <scope>NUCLEOTIDE SEQUENCE [LARGE SCALE GENOMIC DNA]</scope>
    <source>
        <strain evidence="19 20">RL-C</strain>
    </source>
</reference>
<evidence type="ECO:0000256" key="15">
    <source>
        <dbReference type="ARBA" id="ARBA00023201"/>
    </source>
</evidence>
<keyword evidence="14 16" id="KW-0472">Membrane</keyword>
<dbReference type="NCBIfam" id="TIGR01938">
    <property type="entry name" value="nqrC"/>
    <property type="match status" value="1"/>
</dbReference>
<dbReference type="EC" id="7.2.1.1" evidence="16 17"/>
<evidence type="ECO:0000256" key="13">
    <source>
        <dbReference type="ARBA" id="ARBA00023075"/>
    </source>
</evidence>
<dbReference type="SMART" id="SM00900">
    <property type="entry name" value="FMN_bind"/>
    <property type="match status" value="1"/>
</dbReference>
<keyword evidence="7 16" id="KW-0812">Transmembrane</keyword>
<dbReference type="GO" id="GO:0010181">
    <property type="term" value="F:FMN binding"/>
    <property type="evidence" value="ECO:0007669"/>
    <property type="project" value="UniProtKB-UniRule"/>
</dbReference>
<name>A0A4V2RQD1_9BACT</name>
<keyword evidence="5 16" id="KW-0285">Flavoprotein</keyword>
<evidence type="ECO:0000256" key="9">
    <source>
        <dbReference type="ARBA" id="ARBA00022989"/>
    </source>
</evidence>
<comment type="subcellular location">
    <subcellularLocation>
        <location evidence="16">Cell membrane</location>
        <topology evidence="16">Single-pass membrane protein</topology>
    </subcellularLocation>
</comment>
<keyword evidence="13 16" id="KW-0830">Ubiquinone</keyword>
<keyword evidence="11 16" id="KW-0915">Sodium</keyword>
<dbReference type="InterPro" id="IPR007329">
    <property type="entry name" value="FMN-bd"/>
</dbReference>
<comment type="catalytic activity">
    <reaction evidence="16 17">
        <text>a ubiquinone + n Na(+)(in) + NADH + H(+) = a ubiquinol + n Na(+)(out) + NAD(+)</text>
        <dbReference type="Rhea" id="RHEA:47748"/>
        <dbReference type="Rhea" id="RHEA-COMP:9565"/>
        <dbReference type="Rhea" id="RHEA-COMP:9566"/>
        <dbReference type="ChEBI" id="CHEBI:15378"/>
        <dbReference type="ChEBI" id="CHEBI:16389"/>
        <dbReference type="ChEBI" id="CHEBI:17976"/>
        <dbReference type="ChEBI" id="CHEBI:29101"/>
        <dbReference type="ChEBI" id="CHEBI:57540"/>
        <dbReference type="ChEBI" id="CHEBI:57945"/>
        <dbReference type="EC" id="7.2.1.1"/>
    </reaction>
</comment>
<keyword evidence="8 16" id="KW-1278">Translocase</keyword>
<keyword evidence="10 16" id="KW-0520">NAD</keyword>
<dbReference type="PIRSF" id="PIRSF009437">
    <property type="entry name" value="NQR-1_subunit_C"/>
    <property type="match status" value="1"/>
</dbReference>
<organism evidence="19 20">
    <name type="scientific">Acetobacteroides hydrogenigenes</name>
    <dbReference type="NCBI Taxonomy" id="979970"/>
    <lineage>
        <taxon>Bacteria</taxon>
        <taxon>Pseudomonadati</taxon>
        <taxon>Bacteroidota</taxon>
        <taxon>Bacteroidia</taxon>
        <taxon>Bacteroidales</taxon>
        <taxon>Rikenellaceae</taxon>
        <taxon>Acetobacteroides</taxon>
    </lineage>
</organism>
<evidence type="ECO:0000256" key="11">
    <source>
        <dbReference type="ARBA" id="ARBA00023053"/>
    </source>
</evidence>
<evidence type="ECO:0000256" key="1">
    <source>
        <dbReference type="ARBA" id="ARBA00022448"/>
    </source>
</evidence>
<evidence type="ECO:0000256" key="16">
    <source>
        <dbReference type="HAMAP-Rule" id="MF_00427"/>
    </source>
</evidence>
<evidence type="ECO:0000313" key="20">
    <source>
        <dbReference type="Proteomes" id="UP000294830"/>
    </source>
</evidence>
<keyword evidence="3" id="KW-0997">Cell inner membrane</keyword>
<comment type="caution">
    <text evidence="19">The sequence shown here is derived from an EMBL/GenBank/DDBJ whole genome shotgun (WGS) entry which is preliminary data.</text>
</comment>
<keyword evidence="12 16" id="KW-0406">Ion transport</keyword>
<proteinExistence type="inferred from homology"/>
<comment type="function">
    <text evidence="16">NQR complex catalyzes the reduction of ubiquinone-1 to ubiquinol by two successive reactions, coupled with the transport of Na(+) ions from the cytoplasm to the periplasm. NqrA to NqrE are probably involved in the second step, the conversion of ubisemiquinone to ubiquinol.</text>
</comment>
<dbReference type="GO" id="GO:0005886">
    <property type="term" value="C:plasma membrane"/>
    <property type="evidence" value="ECO:0007669"/>
    <property type="project" value="UniProtKB-SubCell"/>
</dbReference>
<dbReference type="EMBL" id="SLWB01000003">
    <property type="protein sequence ID" value="TCN70700.1"/>
    <property type="molecule type" value="Genomic_DNA"/>
</dbReference>
<dbReference type="HAMAP" id="MF_00427">
    <property type="entry name" value="NqrC"/>
    <property type="match status" value="1"/>
</dbReference>
<feature type="domain" description="FMN-binding" evidence="18">
    <location>
        <begin position="133"/>
        <end position="231"/>
    </location>
</feature>
<dbReference type="GO" id="GO:0016655">
    <property type="term" value="F:oxidoreductase activity, acting on NAD(P)H, quinone or similar compound as acceptor"/>
    <property type="evidence" value="ECO:0007669"/>
    <property type="project" value="UniProtKB-UniRule"/>
</dbReference>
<dbReference type="RefSeq" id="WP_131838556.1">
    <property type="nucleotide sequence ID" value="NZ_SLWB01000003.1"/>
</dbReference>
<comment type="similarity">
    <text evidence="16 17">Belongs to the NqrC family.</text>
</comment>
<dbReference type="Proteomes" id="UP000294830">
    <property type="component" value="Unassembled WGS sequence"/>
</dbReference>
<dbReference type="InterPro" id="IPR010204">
    <property type="entry name" value="NqrC"/>
</dbReference>
<evidence type="ECO:0000256" key="2">
    <source>
        <dbReference type="ARBA" id="ARBA00022475"/>
    </source>
</evidence>
<evidence type="ECO:0000256" key="5">
    <source>
        <dbReference type="ARBA" id="ARBA00022630"/>
    </source>
</evidence>
<evidence type="ECO:0000256" key="6">
    <source>
        <dbReference type="ARBA" id="ARBA00022643"/>
    </source>
</evidence>
<protein>
    <recommendedName>
        <fullName evidence="16 17">Na(+)-translocating NADH-quinone reductase subunit C</fullName>
        <shortName evidence="16 17">Na(+)-NQR subunit C</shortName>
        <shortName evidence="16 17">Na(+)-translocating NQR subunit C</shortName>
        <ecNumber evidence="16 17">7.2.1.1</ecNumber>
    </recommendedName>
    <alternativeName>
        <fullName evidence="16 17">NQR complex subunit C</fullName>
    </alternativeName>
    <alternativeName>
        <fullName evidence="16 17">NQR-1 subunit C</fullName>
    </alternativeName>
</protein>
<comment type="caution">
    <text evidence="16">Lacks conserved residue(s) required for the propagation of feature annotation.</text>
</comment>
<evidence type="ECO:0000256" key="3">
    <source>
        <dbReference type="ARBA" id="ARBA00022519"/>
    </source>
</evidence>
<comment type="subunit">
    <text evidence="16 17">Composed of six subunits; NqrA, NqrB, NqrC, NqrD, NqrE and NqrF.</text>
</comment>